<sequence>MTWFKVLADGYSPRGVPFHATRPCHSQVQLSLDLALAWDQMQAVSLASDDLVYIGSGILVIMCSEGASPTQGDPGIFHCSPAPPEVIMAPSQRTSVASFDRWDSSTGGAEEQKVQI</sequence>
<evidence type="ECO:0000313" key="1">
    <source>
        <dbReference type="EMBL" id="KFD46318.1"/>
    </source>
</evidence>
<protein>
    <submittedName>
        <fullName evidence="1">Uncharacterized protein</fullName>
    </submittedName>
</protein>
<keyword evidence="2" id="KW-1185">Reference proteome</keyword>
<name>A0A085LMX2_9BILA</name>
<evidence type="ECO:0000313" key="2">
    <source>
        <dbReference type="Proteomes" id="UP000030764"/>
    </source>
</evidence>
<accession>A0A085LMX2</accession>
<dbReference type="EMBL" id="KL363378">
    <property type="protein sequence ID" value="KFD46318.1"/>
    <property type="molecule type" value="Genomic_DNA"/>
</dbReference>
<organism evidence="1 2">
    <name type="scientific">Trichuris suis</name>
    <name type="common">pig whipworm</name>
    <dbReference type="NCBI Taxonomy" id="68888"/>
    <lineage>
        <taxon>Eukaryota</taxon>
        <taxon>Metazoa</taxon>
        <taxon>Ecdysozoa</taxon>
        <taxon>Nematoda</taxon>
        <taxon>Enoplea</taxon>
        <taxon>Dorylaimia</taxon>
        <taxon>Trichinellida</taxon>
        <taxon>Trichuridae</taxon>
        <taxon>Trichuris</taxon>
    </lineage>
</organism>
<reference evidence="1 2" key="1">
    <citation type="journal article" date="2014" name="Nat. Genet.">
        <title>Genome and transcriptome of the porcine whipworm Trichuris suis.</title>
        <authorList>
            <person name="Jex A.R."/>
            <person name="Nejsum P."/>
            <person name="Schwarz E.M."/>
            <person name="Hu L."/>
            <person name="Young N.D."/>
            <person name="Hall R.S."/>
            <person name="Korhonen P.K."/>
            <person name="Liao S."/>
            <person name="Thamsborg S."/>
            <person name="Xia J."/>
            <person name="Xu P."/>
            <person name="Wang S."/>
            <person name="Scheerlinck J.P."/>
            <person name="Hofmann A."/>
            <person name="Sternberg P.W."/>
            <person name="Wang J."/>
            <person name="Gasser R.B."/>
        </authorList>
    </citation>
    <scope>NUCLEOTIDE SEQUENCE [LARGE SCALE GENOMIC DNA]</scope>
    <source>
        <strain evidence="1">DCEP-RM93M</strain>
    </source>
</reference>
<gene>
    <name evidence="1" type="ORF">M513_12796</name>
</gene>
<dbReference type="Proteomes" id="UP000030764">
    <property type="component" value="Unassembled WGS sequence"/>
</dbReference>
<dbReference type="AlphaFoldDB" id="A0A085LMX2"/>
<proteinExistence type="predicted"/>